<keyword evidence="9" id="KW-1185">Reference proteome</keyword>
<evidence type="ECO:0000313" key="9">
    <source>
        <dbReference type="Proteomes" id="UP001481872"/>
    </source>
</evidence>
<evidence type="ECO:0000259" key="7">
    <source>
        <dbReference type="Pfam" id="PF04085"/>
    </source>
</evidence>
<evidence type="ECO:0000256" key="4">
    <source>
        <dbReference type="ARBA" id="ARBA00032089"/>
    </source>
</evidence>
<comment type="function">
    <text evidence="5">Involved in formation and maintenance of cell shape.</text>
</comment>
<dbReference type="Proteomes" id="UP001481872">
    <property type="component" value="Unassembled WGS sequence"/>
</dbReference>
<dbReference type="PANTHER" id="PTHR34138">
    <property type="entry name" value="CELL SHAPE-DETERMINING PROTEIN MREC"/>
    <property type="match status" value="1"/>
</dbReference>
<evidence type="ECO:0000256" key="3">
    <source>
        <dbReference type="ARBA" id="ARBA00022960"/>
    </source>
</evidence>
<dbReference type="PIRSF" id="PIRSF038471">
    <property type="entry name" value="MreC"/>
    <property type="match status" value="1"/>
</dbReference>
<organism evidence="8 9">
    <name type="scientific">Aedoeadaptatus acetigenes</name>
    <dbReference type="NCBI Taxonomy" id="2981723"/>
    <lineage>
        <taxon>Bacteria</taxon>
        <taxon>Bacillati</taxon>
        <taxon>Bacillota</taxon>
        <taxon>Tissierellia</taxon>
        <taxon>Tissierellales</taxon>
        <taxon>Peptoniphilaceae</taxon>
        <taxon>Aedoeadaptatus</taxon>
    </lineage>
</organism>
<keyword evidence="6" id="KW-0175">Coiled coil</keyword>
<accession>A0ABV1J6B8</accession>
<dbReference type="EMBL" id="JBBNPS010000006">
    <property type="protein sequence ID" value="MEQ3353342.1"/>
    <property type="molecule type" value="Genomic_DNA"/>
</dbReference>
<comment type="similarity">
    <text evidence="1 5">Belongs to the MreC family.</text>
</comment>
<proteinExistence type="inferred from homology"/>
<evidence type="ECO:0000256" key="6">
    <source>
        <dbReference type="SAM" id="Coils"/>
    </source>
</evidence>
<dbReference type="InterPro" id="IPR042175">
    <property type="entry name" value="Cell/Rod_MreC_2"/>
</dbReference>
<evidence type="ECO:0000256" key="2">
    <source>
        <dbReference type="ARBA" id="ARBA00013855"/>
    </source>
</evidence>
<keyword evidence="3 5" id="KW-0133">Cell shape</keyword>
<protein>
    <recommendedName>
        <fullName evidence="2 5">Cell shape-determining protein MreC</fullName>
    </recommendedName>
    <alternativeName>
        <fullName evidence="4 5">Cell shape protein MreC</fullName>
    </alternativeName>
</protein>
<dbReference type="Pfam" id="PF04085">
    <property type="entry name" value="MreC"/>
    <property type="match status" value="1"/>
</dbReference>
<dbReference type="InterPro" id="IPR055342">
    <property type="entry name" value="MreC_beta-barrel_core"/>
</dbReference>
<feature type="coiled-coil region" evidence="6">
    <location>
        <begin position="69"/>
        <end position="99"/>
    </location>
</feature>
<evidence type="ECO:0000313" key="8">
    <source>
        <dbReference type="EMBL" id="MEQ3353342.1"/>
    </source>
</evidence>
<reference evidence="8 9" key="1">
    <citation type="submission" date="2024-04" db="EMBL/GenBank/DDBJ databases">
        <title>Human intestinal bacterial collection.</title>
        <authorList>
            <person name="Pauvert C."/>
            <person name="Hitch T.C.A."/>
            <person name="Clavel T."/>
        </authorList>
    </citation>
    <scope>NUCLEOTIDE SEQUENCE [LARGE SCALE GENOMIC DNA]</scope>
    <source>
        <strain evidence="8 9">CLA-SR-H026</strain>
    </source>
</reference>
<dbReference type="Gene3D" id="2.40.10.350">
    <property type="entry name" value="Rod shape-determining protein MreC, domain 2"/>
    <property type="match status" value="1"/>
</dbReference>
<dbReference type="Gene3D" id="2.40.10.340">
    <property type="entry name" value="Rod shape-determining protein MreC, domain 1"/>
    <property type="match status" value="1"/>
</dbReference>
<gene>
    <name evidence="8" type="primary">mreC</name>
    <name evidence="8" type="ORF">AAA081_03360</name>
</gene>
<dbReference type="PANTHER" id="PTHR34138:SF1">
    <property type="entry name" value="CELL SHAPE-DETERMINING PROTEIN MREC"/>
    <property type="match status" value="1"/>
</dbReference>
<evidence type="ECO:0000256" key="5">
    <source>
        <dbReference type="PIRNR" id="PIRNR038471"/>
    </source>
</evidence>
<dbReference type="InterPro" id="IPR042177">
    <property type="entry name" value="Cell/Rod_1"/>
</dbReference>
<feature type="domain" description="Rod shape-determining protein MreC beta-barrel core" evidence="7">
    <location>
        <begin position="122"/>
        <end position="275"/>
    </location>
</feature>
<dbReference type="RefSeq" id="WP_349053699.1">
    <property type="nucleotide sequence ID" value="NZ_JBBNPS010000006.1"/>
</dbReference>
<comment type="caution">
    <text evidence="8">The sequence shown here is derived from an EMBL/GenBank/DDBJ whole genome shotgun (WGS) entry which is preliminary data.</text>
</comment>
<dbReference type="InterPro" id="IPR007221">
    <property type="entry name" value="MreC"/>
</dbReference>
<name>A0ABV1J6B8_9FIRM</name>
<evidence type="ECO:0000256" key="1">
    <source>
        <dbReference type="ARBA" id="ARBA00009369"/>
    </source>
</evidence>
<sequence length="279" mass="30311">MKPLKELKKNWIKRGALVLLFLFFGFTSFGADALRAVEFAVATAASPVTDTLGTGLNYVGEGASSLIHVTSLSAENKRMKKELTELKRENKNLEDIVNRSTFLSNAYAIRNNRKLGAVDARVTAKSSGMYFHRFTINKGSKAGISAGDTVIAAMTKGDDASAEGVIGYVTKVTPYSAQVRSIIDEENAISFRSIRTSDGGVLRGVNRRLEGYAFDLYADIVVGDTLFTTGIGDGYTPDMYIGTVSEVSTDEDKMVKNIKVDSGINFHNIYRVFVLVGGK</sequence>